<evidence type="ECO:0000313" key="5">
    <source>
        <dbReference type="Proteomes" id="UP000295134"/>
    </source>
</evidence>
<keyword evidence="2" id="KW-1133">Transmembrane helix</keyword>
<reference evidence="3 5" key="1">
    <citation type="submission" date="2019-03" db="EMBL/GenBank/DDBJ databases">
        <title>Long-read sequencing reveals hyperdense prophage content in a complex bacterial symbiont genome.</title>
        <authorList>
            <person name="Frost C.L."/>
            <person name="Siozios S."/>
            <person name="Nadal-Jimenez P."/>
            <person name="Brockhurst M.A."/>
            <person name="King K.C."/>
            <person name="Darby A.C."/>
            <person name="Hurst G.D.D."/>
        </authorList>
    </citation>
    <scope>NUCLEOTIDE SEQUENCE [LARGE SCALE GENOMIC DNA]</scope>
    <source>
        <strain evidence="3 5">FIN</strain>
        <plasmid evidence="3">pArsFIN6</plasmid>
        <plasmid evidence="5">parsfin6</plasmid>
    </source>
</reference>
<evidence type="ECO:0000313" key="4">
    <source>
        <dbReference type="EMBL" id="WGM08664.1"/>
    </source>
</evidence>
<keyword evidence="6" id="KW-1185">Reference proteome</keyword>
<geneLocation type="plasmid" evidence="3">
    <name>pArsFIN6</name>
</geneLocation>
<evidence type="ECO:0000313" key="6">
    <source>
        <dbReference type="Proteomes" id="UP001177592"/>
    </source>
</evidence>
<gene>
    <name evidence="3" type="ORF">ArsFIN_49750</name>
    <name evidence="4" type="ORF">QE258_25140</name>
</gene>
<protein>
    <submittedName>
        <fullName evidence="3">Uncharacterized protein</fullName>
    </submittedName>
</protein>
<feature type="transmembrane region" description="Helical" evidence="2">
    <location>
        <begin position="184"/>
        <end position="205"/>
    </location>
</feature>
<dbReference type="EMBL" id="CP123529">
    <property type="protein sequence ID" value="WGM08664.1"/>
    <property type="molecule type" value="Genomic_DNA"/>
</dbReference>
<dbReference type="GeneID" id="39751302"/>
<keyword evidence="2" id="KW-0812">Transmembrane</keyword>
<dbReference type="KEGG" id="ans:ArsFIN_49750"/>
<dbReference type="EMBL" id="CP038618">
    <property type="protein sequence ID" value="QBY46364.1"/>
    <property type="molecule type" value="Genomic_DNA"/>
</dbReference>
<sequence>MKDNFDNFDDLKDAKIKAFLEDYIEVEKKIDDLNNNLNKQMQLVNQLTSVLPDKVKAELDKIPESISEAQRKQIEISIKELTNQLNSIDLAIKGLPTDLDQQVENLRAITSESRAAIEEKAKEIDMKIDYQNSTSLSILSKSMLESVSLFQDHLNKAKENVLKTIEVDIGNHLRENESTLRQTAWMIIGVTVAINLISLGAMYFLR</sequence>
<keyword evidence="2" id="KW-0472">Membrane</keyword>
<dbReference type="RefSeq" id="WP_026823937.1">
    <property type="nucleotide sequence ID" value="NZ_CP038618.1"/>
</dbReference>
<geneLocation type="plasmid" evidence="4 6">
    <name>paNv_CAN6</name>
</geneLocation>
<dbReference type="Proteomes" id="UP001177592">
    <property type="component" value="Plasmid paNv_CAN6"/>
</dbReference>
<evidence type="ECO:0000313" key="3">
    <source>
        <dbReference type="EMBL" id="QBY46364.1"/>
    </source>
</evidence>
<organism evidence="3 5">
    <name type="scientific">Arsenophonus nasoniae</name>
    <name type="common">son-killer infecting Nasonia vitripennis</name>
    <dbReference type="NCBI Taxonomy" id="638"/>
    <lineage>
        <taxon>Bacteria</taxon>
        <taxon>Pseudomonadati</taxon>
        <taxon>Pseudomonadota</taxon>
        <taxon>Gammaproteobacteria</taxon>
        <taxon>Enterobacterales</taxon>
        <taxon>Morganellaceae</taxon>
        <taxon>Arsenophonus</taxon>
    </lineage>
</organism>
<proteinExistence type="predicted"/>
<accession>A0A4P7L7W5</accession>
<keyword evidence="3" id="KW-0614">Plasmid</keyword>
<keyword evidence="1" id="KW-0175">Coiled coil</keyword>
<dbReference type="AlphaFoldDB" id="A0A4P7L7W5"/>
<evidence type="ECO:0000256" key="1">
    <source>
        <dbReference type="SAM" id="Coils"/>
    </source>
</evidence>
<reference evidence="4" key="2">
    <citation type="submission" date="2023-04" db="EMBL/GenBank/DDBJ databases">
        <title>Genome dynamics across the evolutionary transition to endosymbiosis.</title>
        <authorList>
            <person name="Siozios S."/>
            <person name="Nadal-Jimenez P."/>
            <person name="Azagi T."/>
            <person name="Sprong H."/>
            <person name="Frost C.L."/>
            <person name="Parratt S.R."/>
            <person name="Taylor G."/>
            <person name="Brettell L."/>
            <person name="Lew K.C."/>
            <person name="Croft L."/>
            <person name="King K.C."/>
            <person name="Brockhurst M.A."/>
            <person name="Hypsa V."/>
            <person name="Novakova E."/>
            <person name="Darby A.C."/>
            <person name="Hurst G.D.D."/>
        </authorList>
    </citation>
    <scope>NUCLEOTIDE SEQUENCE</scope>
    <source>
        <strain evidence="4">ANv_CAN</strain>
        <plasmid evidence="4">paNv_CAN6</plasmid>
    </source>
</reference>
<evidence type="ECO:0000256" key="2">
    <source>
        <dbReference type="SAM" id="Phobius"/>
    </source>
</evidence>
<dbReference type="Proteomes" id="UP000295134">
    <property type="component" value="Plasmid pArsFIN6"/>
</dbReference>
<geneLocation type="plasmid" evidence="5">
    <name>parsfin6</name>
</geneLocation>
<name>A0A4P7L7W5_9GAMM</name>
<feature type="coiled-coil region" evidence="1">
    <location>
        <begin position="16"/>
        <end position="50"/>
    </location>
</feature>